<dbReference type="Proteomes" id="UP000431177">
    <property type="component" value="Unassembled WGS sequence"/>
</dbReference>
<evidence type="ECO:0000313" key="4">
    <source>
        <dbReference type="Proteomes" id="UP000431177"/>
    </source>
</evidence>
<dbReference type="EMBL" id="QSAF01000004">
    <property type="protein sequence ID" value="RGW35345.1"/>
    <property type="molecule type" value="Genomic_DNA"/>
</dbReference>
<sequence>MEQQQDKAIPEAIKRLRLCASLKDCGHSVESCFKQSSAKLLYAYDDEVLGYSDWNKTVTPEDVSRTFIVHNDNAVEIILLPLDNRIISGPVVTKGGVNDCAILTERQMSFVEFKTNVTSNSEQNIGDKTDDAIAQLWHTYNEIISPRCSSKGISLATSVEIDFFVIFDSNLDVTNTTASRLDKQMEFLEKNKFPLFFDNEKSFI</sequence>
<reference evidence="1 4" key="2">
    <citation type="journal article" date="2019" name="Nat. Med.">
        <title>A library of human gut bacterial isolates paired with longitudinal multiomics data enables mechanistic microbiome research.</title>
        <authorList>
            <person name="Poyet M."/>
            <person name="Groussin M."/>
            <person name="Gibbons S.M."/>
            <person name="Avila-Pacheco J."/>
            <person name="Jiang X."/>
            <person name="Kearney S.M."/>
            <person name="Perrotta A.R."/>
            <person name="Berdy B."/>
            <person name="Zhao S."/>
            <person name="Lieberman T.D."/>
            <person name="Swanson P.K."/>
            <person name="Smith M."/>
            <person name="Roesemann S."/>
            <person name="Alexander J.E."/>
            <person name="Rich S.A."/>
            <person name="Livny J."/>
            <person name="Vlamakis H."/>
            <person name="Clish C."/>
            <person name="Bullock K."/>
            <person name="Deik A."/>
            <person name="Scott J."/>
            <person name="Pierce K.A."/>
            <person name="Xavier R.J."/>
            <person name="Alm E.J."/>
        </authorList>
    </citation>
    <scope>NUCLEOTIDE SEQUENCE [LARGE SCALE GENOMIC DNA]</scope>
    <source>
        <strain evidence="1 4">BIOML-A2</strain>
    </source>
</reference>
<name>A0A413B9J8_BACSE</name>
<dbReference type="RefSeq" id="WP_117713563.1">
    <property type="nucleotide sequence ID" value="NZ_JAQCSR010000006.1"/>
</dbReference>
<accession>A0A413B9J8</accession>
<reference evidence="2 3" key="1">
    <citation type="submission" date="2018-08" db="EMBL/GenBank/DDBJ databases">
        <title>A genome reference for cultivated species of the human gut microbiota.</title>
        <authorList>
            <person name="Zou Y."/>
            <person name="Xue W."/>
            <person name="Luo G."/>
        </authorList>
    </citation>
    <scope>NUCLEOTIDE SEQUENCE [LARGE SCALE GENOMIC DNA]</scope>
    <source>
        <strain evidence="2 3">AF12-7</strain>
    </source>
</reference>
<comment type="caution">
    <text evidence="2">The sequence shown here is derived from an EMBL/GenBank/DDBJ whole genome shotgun (WGS) entry which is preliminary data.</text>
</comment>
<dbReference type="AlphaFoldDB" id="A0A413B9J8"/>
<dbReference type="EMBL" id="WCLA01000022">
    <property type="protein sequence ID" value="KAB5326826.1"/>
    <property type="molecule type" value="Genomic_DNA"/>
</dbReference>
<dbReference type="Proteomes" id="UP000285150">
    <property type="component" value="Unassembled WGS sequence"/>
</dbReference>
<protein>
    <submittedName>
        <fullName evidence="2">Uncharacterized protein</fullName>
    </submittedName>
</protein>
<evidence type="ECO:0000313" key="1">
    <source>
        <dbReference type="EMBL" id="KAB5326826.1"/>
    </source>
</evidence>
<organism evidence="2 3">
    <name type="scientific">Bacteroides stercoris</name>
    <dbReference type="NCBI Taxonomy" id="46506"/>
    <lineage>
        <taxon>Bacteria</taxon>
        <taxon>Pseudomonadati</taxon>
        <taxon>Bacteroidota</taxon>
        <taxon>Bacteroidia</taxon>
        <taxon>Bacteroidales</taxon>
        <taxon>Bacteroidaceae</taxon>
        <taxon>Bacteroides</taxon>
    </lineage>
</organism>
<evidence type="ECO:0000313" key="3">
    <source>
        <dbReference type="Proteomes" id="UP000285150"/>
    </source>
</evidence>
<evidence type="ECO:0000313" key="2">
    <source>
        <dbReference type="EMBL" id="RGW35345.1"/>
    </source>
</evidence>
<proteinExistence type="predicted"/>
<gene>
    <name evidence="2" type="ORF">DWV77_05180</name>
    <name evidence="1" type="ORF">F9950_11310</name>
</gene>